<reference evidence="1" key="1">
    <citation type="submission" date="2016-07" db="EMBL/GenBank/DDBJ databases">
        <title>De novo transcriptome assembly of four accessions of the metal hyperaccumulator plant Noccaea caerulescens.</title>
        <authorList>
            <person name="Blande D."/>
            <person name="Halimaa P."/>
            <person name="Tervahauta A.I."/>
            <person name="Aarts M.G."/>
            <person name="Karenlampi S.O."/>
        </authorList>
    </citation>
    <scope>NUCLEOTIDE SEQUENCE</scope>
</reference>
<dbReference type="EMBL" id="GEVM01016053">
    <property type="protein sequence ID" value="JAU89885.1"/>
    <property type="molecule type" value="Transcribed_RNA"/>
</dbReference>
<evidence type="ECO:0000313" key="1">
    <source>
        <dbReference type="EMBL" id="JAU89885.1"/>
    </source>
</evidence>
<proteinExistence type="predicted"/>
<name>A0A1J3JC21_NOCCA</name>
<sequence>MTGAAAEWEGDDLRAVLIAEARPISTQMSSSSIISVFLTIQTLFVSLLPKFQERETETCDIFLLTFDHEREVER</sequence>
<protein>
    <submittedName>
        <fullName evidence="1">Uncharacterized protein</fullName>
    </submittedName>
</protein>
<accession>A0A1J3JC21</accession>
<gene>
    <name evidence="1" type="ORF">MP_TR12058_c0_g1_i1_g.35517</name>
</gene>
<dbReference type="AlphaFoldDB" id="A0A1J3JC21"/>
<organism evidence="1">
    <name type="scientific">Noccaea caerulescens</name>
    <name type="common">Alpine penny-cress</name>
    <name type="synonym">Thlaspi caerulescens</name>
    <dbReference type="NCBI Taxonomy" id="107243"/>
    <lineage>
        <taxon>Eukaryota</taxon>
        <taxon>Viridiplantae</taxon>
        <taxon>Streptophyta</taxon>
        <taxon>Embryophyta</taxon>
        <taxon>Tracheophyta</taxon>
        <taxon>Spermatophyta</taxon>
        <taxon>Magnoliopsida</taxon>
        <taxon>eudicotyledons</taxon>
        <taxon>Gunneridae</taxon>
        <taxon>Pentapetalae</taxon>
        <taxon>rosids</taxon>
        <taxon>malvids</taxon>
        <taxon>Brassicales</taxon>
        <taxon>Brassicaceae</taxon>
        <taxon>Coluteocarpeae</taxon>
        <taxon>Noccaea</taxon>
    </lineage>
</organism>